<accession>A0A0K2VCM0</accession>
<reference evidence="1" key="1">
    <citation type="submission" date="2014-05" db="EMBL/GenBank/DDBJ databases">
        <authorList>
            <person name="Chronopoulou M."/>
        </authorList>
    </citation>
    <scope>NUCLEOTIDE SEQUENCE</scope>
    <source>
        <tissue evidence="1">Whole organism</tissue>
    </source>
</reference>
<dbReference type="EMBL" id="HACA01030320">
    <property type="protein sequence ID" value="CDW47681.1"/>
    <property type="molecule type" value="Transcribed_RNA"/>
</dbReference>
<sequence>MDANPYIDITYKLSNVDPQLYSESKKDLHLQLSIKTSLLLS</sequence>
<dbReference type="AlphaFoldDB" id="A0A0K2VCM0"/>
<evidence type="ECO:0000313" key="1">
    <source>
        <dbReference type="EMBL" id="CDW47681.1"/>
    </source>
</evidence>
<proteinExistence type="predicted"/>
<name>A0A0K2VCM0_LEPSM</name>
<organism evidence="1">
    <name type="scientific">Lepeophtheirus salmonis</name>
    <name type="common">Salmon louse</name>
    <name type="synonym">Caligus salmonis</name>
    <dbReference type="NCBI Taxonomy" id="72036"/>
    <lineage>
        <taxon>Eukaryota</taxon>
        <taxon>Metazoa</taxon>
        <taxon>Ecdysozoa</taxon>
        <taxon>Arthropoda</taxon>
        <taxon>Crustacea</taxon>
        <taxon>Multicrustacea</taxon>
        <taxon>Hexanauplia</taxon>
        <taxon>Copepoda</taxon>
        <taxon>Siphonostomatoida</taxon>
        <taxon>Caligidae</taxon>
        <taxon>Lepeophtheirus</taxon>
    </lineage>
</organism>
<protein>
    <submittedName>
        <fullName evidence="1">Uncharacterized protein</fullName>
    </submittedName>
</protein>